<dbReference type="RefSeq" id="WP_145890213.1">
    <property type="nucleotide sequence ID" value="NZ_VOBQ01000002.1"/>
</dbReference>
<feature type="chain" id="PRO_5021806535" evidence="2">
    <location>
        <begin position="24"/>
        <end position="321"/>
    </location>
</feature>
<dbReference type="CDD" id="cd07012">
    <property type="entry name" value="PBP2_Bug_TTT"/>
    <property type="match status" value="1"/>
</dbReference>
<name>A0A562ZWZ8_9BURK</name>
<dbReference type="InterPro" id="IPR005064">
    <property type="entry name" value="BUG"/>
</dbReference>
<comment type="caution">
    <text evidence="3">The sequence shown here is derived from an EMBL/GenBank/DDBJ whole genome shotgun (WGS) entry which is preliminary data.</text>
</comment>
<gene>
    <name evidence="3" type="ORF">FN976_01340</name>
</gene>
<comment type="similarity">
    <text evidence="1">Belongs to the UPF0065 (bug) family.</text>
</comment>
<dbReference type="OrthoDB" id="8884879at2"/>
<accession>A0A562ZWZ8</accession>
<dbReference type="PROSITE" id="PS51318">
    <property type="entry name" value="TAT"/>
    <property type="match status" value="1"/>
</dbReference>
<dbReference type="PIRSF" id="PIRSF017082">
    <property type="entry name" value="YflP"/>
    <property type="match status" value="1"/>
</dbReference>
<keyword evidence="2" id="KW-0732">Signal</keyword>
<dbReference type="InterPro" id="IPR042100">
    <property type="entry name" value="Bug_dom1"/>
</dbReference>
<evidence type="ECO:0000256" key="1">
    <source>
        <dbReference type="ARBA" id="ARBA00006987"/>
    </source>
</evidence>
<keyword evidence="4" id="KW-1185">Reference proteome</keyword>
<evidence type="ECO:0000256" key="2">
    <source>
        <dbReference type="SAM" id="SignalP"/>
    </source>
</evidence>
<dbReference type="PANTHER" id="PTHR42928">
    <property type="entry name" value="TRICARBOXYLATE-BINDING PROTEIN"/>
    <property type="match status" value="1"/>
</dbReference>
<organism evidence="3 4">
    <name type="scientific">Caenimonas sedimenti</name>
    <dbReference type="NCBI Taxonomy" id="2596921"/>
    <lineage>
        <taxon>Bacteria</taxon>
        <taxon>Pseudomonadati</taxon>
        <taxon>Pseudomonadota</taxon>
        <taxon>Betaproteobacteria</taxon>
        <taxon>Burkholderiales</taxon>
        <taxon>Comamonadaceae</taxon>
        <taxon>Caenimonas</taxon>
    </lineage>
</organism>
<dbReference type="Gene3D" id="3.40.190.150">
    <property type="entry name" value="Bordetella uptake gene, domain 1"/>
    <property type="match status" value="1"/>
</dbReference>
<feature type="signal peptide" evidence="2">
    <location>
        <begin position="1"/>
        <end position="23"/>
    </location>
</feature>
<dbReference type="Proteomes" id="UP000318199">
    <property type="component" value="Unassembled WGS sequence"/>
</dbReference>
<sequence length="321" mass="33168">MTTRRQFVAAAAGSAVLSAHAQAAYPDRPVRFIVPNPPGGPSDIVGRLLSENMRATLGQAIVVDNRPGASGLIGTVAAANAAADGYTVLVTSRSNHVMAPLVQKSTQVDPQRDLLPVGLALRAVGMFATSSQSGLKSLKDFIAYAKANPGRLNYGSAGIGATNHIAVEQFKALAGIDLVHAPYKGSGPLITGLMGNEVQLALLDFSSAQAGTKAGNIVPLVQTAARRLPAVPDVPTLAEAGFRNYDPSFWIGLAVPKGTPADAIARLNKALNDALGQTRVKAYAQANGWELVGGAPKVLADTVAADLAEMPALIKRLDIKA</sequence>
<protein>
    <submittedName>
        <fullName evidence="3">Tripartite tricarboxylate transporter substrate binding protein</fullName>
    </submittedName>
</protein>
<reference evidence="3 4" key="1">
    <citation type="submission" date="2019-07" db="EMBL/GenBank/DDBJ databases">
        <title>Caenimonas sedimenti sp. nov., isolated from activated sludge.</title>
        <authorList>
            <person name="Xu J."/>
        </authorList>
    </citation>
    <scope>NUCLEOTIDE SEQUENCE [LARGE SCALE GENOMIC DNA]</scope>
    <source>
        <strain evidence="3 4">HX-9-20</strain>
    </source>
</reference>
<proteinExistence type="inferred from homology"/>
<dbReference type="EMBL" id="VOBQ01000002">
    <property type="protein sequence ID" value="TWO72916.1"/>
    <property type="molecule type" value="Genomic_DNA"/>
</dbReference>
<dbReference type="AlphaFoldDB" id="A0A562ZWZ8"/>
<evidence type="ECO:0000313" key="3">
    <source>
        <dbReference type="EMBL" id="TWO72916.1"/>
    </source>
</evidence>
<dbReference type="PANTHER" id="PTHR42928:SF5">
    <property type="entry name" value="BLR1237 PROTEIN"/>
    <property type="match status" value="1"/>
</dbReference>
<dbReference type="Gene3D" id="3.40.190.10">
    <property type="entry name" value="Periplasmic binding protein-like II"/>
    <property type="match status" value="1"/>
</dbReference>
<evidence type="ECO:0000313" key="4">
    <source>
        <dbReference type="Proteomes" id="UP000318199"/>
    </source>
</evidence>
<dbReference type="InterPro" id="IPR006311">
    <property type="entry name" value="TAT_signal"/>
</dbReference>
<dbReference type="Pfam" id="PF03401">
    <property type="entry name" value="TctC"/>
    <property type="match status" value="1"/>
</dbReference>
<dbReference type="SUPFAM" id="SSF53850">
    <property type="entry name" value="Periplasmic binding protein-like II"/>
    <property type="match status" value="1"/>
</dbReference>